<dbReference type="GeneID" id="39873154"/>
<dbReference type="RefSeq" id="XP_028865627.1">
    <property type="nucleotide sequence ID" value="XM_029009794.1"/>
</dbReference>
<accession>A0A2H6K8R2</accession>
<protein>
    <submittedName>
        <fullName evidence="1">Ribosome binding protein, putative</fullName>
    </submittedName>
</protein>
<organism evidence="1 2">
    <name type="scientific">Babesia ovata</name>
    <dbReference type="NCBI Taxonomy" id="189622"/>
    <lineage>
        <taxon>Eukaryota</taxon>
        <taxon>Sar</taxon>
        <taxon>Alveolata</taxon>
        <taxon>Apicomplexa</taxon>
        <taxon>Aconoidasida</taxon>
        <taxon>Piroplasmida</taxon>
        <taxon>Babesiidae</taxon>
        <taxon>Babesia</taxon>
    </lineage>
</organism>
<dbReference type="VEuPathDB" id="PiroplasmaDB:BOVATA_008770"/>
<reference evidence="1 2" key="1">
    <citation type="journal article" date="2017" name="BMC Genomics">
        <title>Whole-genome assembly of Babesia ovata and comparative genomics between closely related pathogens.</title>
        <authorList>
            <person name="Yamagishi J."/>
            <person name="Asada M."/>
            <person name="Hakimi H."/>
            <person name="Tanaka T.Q."/>
            <person name="Sugimoto C."/>
            <person name="Kawazu S."/>
        </authorList>
    </citation>
    <scope>NUCLEOTIDE SEQUENCE [LARGE SCALE GENOMIC DNA]</scope>
    <source>
        <strain evidence="1 2">Miyake</strain>
    </source>
</reference>
<evidence type="ECO:0000313" key="1">
    <source>
        <dbReference type="EMBL" id="GBE59384.1"/>
    </source>
</evidence>
<dbReference type="Proteomes" id="UP000236319">
    <property type="component" value="Unassembled WGS sequence"/>
</dbReference>
<dbReference type="OrthoDB" id="367004at2759"/>
<dbReference type="EMBL" id="BDSA01000001">
    <property type="protein sequence ID" value="GBE59384.1"/>
    <property type="molecule type" value="Genomic_DNA"/>
</dbReference>
<evidence type="ECO:0000313" key="2">
    <source>
        <dbReference type="Proteomes" id="UP000236319"/>
    </source>
</evidence>
<keyword evidence="2" id="KW-1185">Reference proteome</keyword>
<gene>
    <name evidence="1" type="ORF">BOVATA_008770</name>
</gene>
<comment type="caution">
    <text evidence="1">The sequence shown here is derived from an EMBL/GenBank/DDBJ whole genome shotgun (WGS) entry which is preliminary data.</text>
</comment>
<name>A0A2H6K8R2_9APIC</name>
<sequence length="268" mass="30481">MAEGGNRFYFTSLRDCFIFFDWLETEKKDKLSEVAKKLQERLRGYYKNVDLQIESALSTFLSNVCGFYYKLVKPGVPENVLVGTASIKKDATLDDTVDALFGCLPKFLSALYFLLYQVDIRFGVLGGTKWRDDNPGYIMRWSSWRDYGGELNKYLYEQSGSKYGGVIPGGFRVHEVRYGYNWDGYRYGYSMATDLKNIFGKVDDQFFRDVFATSVLATTSGTQISNTANALALVNLFCEIVVEADENGNGDEFKTHVQLKNGCVHWGF</sequence>
<proteinExistence type="predicted"/>
<dbReference type="AlphaFoldDB" id="A0A2H6K8R2"/>